<proteinExistence type="predicted"/>
<feature type="transmembrane region" description="Helical" evidence="1">
    <location>
        <begin position="6"/>
        <end position="26"/>
    </location>
</feature>
<reference evidence="2" key="1">
    <citation type="journal article" date="2020" name="Nature">
        <title>Giant virus diversity and host interactions through global metagenomics.</title>
        <authorList>
            <person name="Schulz F."/>
            <person name="Roux S."/>
            <person name="Paez-Espino D."/>
            <person name="Jungbluth S."/>
            <person name="Walsh D.A."/>
            <person name="Denef V.J."/>
            <person name="McMahon K.D."/>
            <person name="Konstantinidis K.T."/>
            <person name="Eloe-Fadrosh E.A."/>
            <person name="Kyrpides N.C."/>
            <person name="Woyke T."/>
        </authorList>
    </citation>
    <scope>NUCLEOTIDE SEQUENCE</scope>
    <source>
        <strain evidence="2">GVMAG-M-3300024258-28</strain>
    </source>
</reference>
<keyword evidence="1" id="KW-0472">Membrane</keyword>
<evidence type="ECO:0000313" key="2">
    <source>
        <dbReference type="EMBL" id="QHT94212.1"/>
    </source>
</evidence>
<protein>
    <submittedName>
        <fullName evidence="2">Uncharacterized protein</fullName>
    </submittedName>
</protein>
<evidence type="ECO:0000256" key="1">
    <source>
        <dbReference type="SAM" id="Phobius"/>
    </source>
</evidence>
<keyword evidence="1" id="KW-1133">Transmembrane helix</keyword>
<dbReference type="EMBL" id="MN740217">
    <property type="protein sequence ID" value="QHT94212.1"/>
    <property type="molecule type" value="Genomic_DNA"/>
</dbReference>
<organism evidence="2">
    <name type="scientific">viral metagenome</name>
    <dbReference type="NCBI Taxonomy" id="1070528"/>
    <lineage>
        <taxon>unclassified sequences</taxon>
        <taxon>metagenomes</taxon>
        <taxon>organismal metagenomes</taxon>
    </lineage>
</organism>
<accession>A0A6C0IMJ7</accession>
<sequence length="77" mass="8751">MLSKYLDVKIFLASLAFGLFAVYITVPAEKKIMVYPSPDNVEILQYKDKTGTCFSFQQKEVQCPRDSSKIETLKPQA</sequence>
<keyword evidence="1" id="KW-0812">Transmembrane</keyword>
<name>A0A6C0IMJ7_9ZZZZ</name>
<dbReference type="AlphaFoldDB" id="A0A6C0IMJ7"/>